<dbReference type="Gene3D" id="1.20.1050.10">
    <property type="match status" value="1"/>
</dbReference>
<dbReference type="Gene3D" id="3.40.30.10">
    <property type="entry name" value="Glutaredoxin"/>
    <property type="match status" value="1"/>
</dbReference>
<dbReference type="PANTHER" id="PTHR44051">
    <property type="entry name" value="GLUTATHIONE S-TRANSFERASE-RELATED"/>
    <property type="match status" value="1"/>
</dbReference>
<dbReference type="Pfam" id="PF00043">
    <property type="entry name" value="GST_C"/>
    <property type="match status" value="1"/>
</dbReference>
<dbReference type="EMBL" id="JALNMJ010000037">
    <property type="protein sequence ID" value="MCK7615996.1"/>
    <property type="molecule type" value="Genomic_DNA"/>
</dbReference>
<dbReference type="SUPFAM" id="SSF52833">
    <property type="entry name" value="Thioredoxin-like"/>
    <property type="match status" value="1"/>
</dbReference>
<evidence type="ECO:0000256" key="1">
    <source>
        <dbReference type="RuleBase" id="RU003494"/>
    </source>
</evidence>
<dbReference type="InterPro" id="IPR036282">
    <property type="entry name" value="Glutathione-S-Trfase_C_sf"/>
</dbReference>
<dbReference type="SFLD" id="SFLDG01150">
    <property type="entry name" value="Main.1:_Beta-like"/>
    <property type="match status" value="1"/>
</dbReference>
<dbReference type="CDD" id="cd03207">
    <property type="entry name" value="GST_C_8"/>
    <property type="match status" value="1"/>
</dbReference>
<gene>
    <name evidence="4" type="ORF">M0H32_27890</name>
</gene>
<evidence type="ECO:0000256" key="2">
    <source>
        <dbReference type="SAM" id="MobiDB-lite"/>
    </source>
</evidence>
<feature type="domain" description="GST N-terminal" evidence="3">
    <location>
        <begin position="1"/>
        <end position="81"/>
    </location>
</feature>
<dbReference type="RefSeq" id="WP_248159924.1">
    <property type="nucleotide sequence ID" value="NZ_JALNMJ010000037.1"/>
</dbReference>
<dbReference type="SUPFAM" id="SSF47616">
    <property type="entry name" value="GST C-terminal domain-like"/>
    <property type="match status" value="1"/>
</dbReference>
<dbReference type="PANTHER" id="PTHR44051:SF8">
    <property type="entry name" value="GLUTATHIONE S-TRANSFERASE GSTA"/>
    <property type="match status" value="1"/>
</dbReference>
<proteinExistence type="inferred from homology"/>
<feature type="region of interest" description="Disordered" evidence="2">
    <location>
        <begin position="33"/>
        <end position="53"/>
    </location>
</feature>
<dbReference type="SFLD" id="SFLDS00019">
    <property type="entry name" value="Glutathione_Transferase_(cytos"/>
    <property type="match status" value="1"/>
</dbReference>
<dbReference type="Pfam" id="PF02798">
    <property type="entry name" value="GST_N"/>
    <property type="match status" value="1"/>
</dbReference>
<dbReference type="InterPro" id="IPR040079">
    <property type="entry name" value="Glutathione_S-Trfase"/>
</dbReference>
<dbReference type="SFLD" id="SFLDG00358">
    <property type="entry name" value="Main_(cytGST)"/>
    <property type="match status" value="1"/>
</dbReference>
<dbReference type="CDD" id="cd03046">
    <property type="entry name" value="GST_N_GTT1_like"/>
    <property type="match status" value="1"/>
</dbReference>
<sequence length="198" mass="21904">MPTLYHAPNSRSSSIVTLIEELGADVEIQEVTVTRQDGSGGPDPRNPHPEKKVPYLVDGEEKIRERGAIVLYLTDKFPEAGLGPIEGQPGRGDYLSWLFYYQGIMEPVILLQFAGLSHPVLTASLRDHGTMTARLAETLETQPYLLGENYSAADLLCSSPFLWAPDLMPDNKAIRDWVARCADRPAVKRTVEREKAAA</sequence>
<keyword evidence="5" id="KW-1185">Reference proteome</keyword>
<dbReference type="InterPro" id="IPR036249">
    <property type="entry name" value="Thioredoxin-like_sf"/>
</dbReference>
<comment type="caution">
    <text evidence="4">The sequence shown here is derived from an EMBL/GenBank/DDBJ whole genome shotgun (WGS) entry which is preliminary data.</text>
</comment>
<protein>
    <submittedName>
        <fullName evidence="4">Glutathione S-transferase family protein</fullName>
    </submittedName>
</protein>
<accession>A0ABT0H2T8</accession>
<dbReference type="InterPro" id="IPR004045">
    <property type="entry name" value="Glutathione_S-Trfase_N"/>
</dbReference>
<name>A0ABT0H2T8_9HYPH</name>
<dbReference type="Proteomes" id="UP001431221">
    <property type="component" value="Unassembled WGS sequence"/>
</dbReference>
<dbReference type="InterPro" id="IPR004046">
    <property type="entry name" value="GST_C"/>
</dbReference>
<dbReference type="PROSITE" id="PS50404">
    <property type="entry name" value="GST_NTER"/>
    <property type="match status" value="1"/>
</dbReference>
<comment type="similarity">
    <text evidence="1">Belongs to the GST superfamily.</text>
</comment>
<evidence type="ECO:0000313" key="5">
    <source>
        <dbReference type="Proteomes" id="UP001431221"/>
    </source>
</evidence>
<evidence type="ECO:0000313" key="4">
    <source>
        <dbReference type="EMBL" id="MCK7615996.1"/>
    </source>
</evidence>
<reference evidence="4" key="1">
    <citation type="submission" date="2022-04" db="EMBL/GenBank/DDBJ databases">
        <title>Roseibium sp. CAU 1639 isolated from mud.</title>
        <authorList>
            <person name="Kim W."/>
        </authorList>
    </citation>
    <scope>NUCLEOTIDE SEQUENCE</scope>
    <source>
        <strain evidence="4">CAU 1639</strain>
    </source>
</reference>
<evidence type="ECO:0000259" key="3">
    <source>
        <dbReference type="PROSITE" id="PS50404"/>
    </source>
</evidence>
<organism evidence="4 5">
    <name type="scientific">Roseibium sediminicola</name>
    <dbReference type="NCBI Taxonomy" id="2933272"/>
    <lineage>
        <taxon>Bacteria</taxon>
        <taxon>Pseudomonadati</taxon>
        <taxon>Pseudomonadota</taxon>
        <taxon>Alphaproteobacteria</taxon>
        <taxon>Hyphomicrobiales</taxon>
        <taxon>Stappiaceae</taxon>
        <taxon>Roseibium</taxon>
    </lineage>
</organism>